<accession>A0ABV2LVH1</accession>
<organism evidence="2 3">
    <name type="scientific">Moheibacter stercoris</name>
    <dbReference type="NCBI Taxonomy" id="1628251"/>
    <lineage>
        <taxon>Bacteria</taxon>
        <taxon>Pseudomonadati</taxon>
        <taxon>Bacteroidota</taxon>
        <taxon>Flavobacteriia</taxon>
        <taxon>Flavobacteriales</taxon>
        <taxon>Weeksellaceae</taxon>
        <taxon>Moheibacter</taxon>
    </lineage>
</organism>
<dbReference type="RefSeq" id="WP_354509878.1">
    <property type="nucleotide sequence ID" value="NZ_JBEPMO010000014.1"/>
</dbReference>
<evidence type="ECO:0000313" key="2">
    <source>
        <dbReference type="EMBL" id="MET3732550.1"/>
    </source>
</evidence>
<dbReference type="InterPro" id="IPR003607">
    <property type="entry name" value="HD/PDEase_dom"/>
</dbReference>
<dbReference type="PROSITE" id="PS51831">
    <property type="entry name" value="HD"/>
    <property type="match status" value="1"/>
</dbReference>
<proteinExistence type="predicted"/>
<name>A0ABV2LVH1_9FLAO</name>
<protein>
    <recommendedName>
        <fullName evidence="1">HD domain-containing protein</fullName>
    </recommendedName>
</protein>
<feature type="domain" description="HD" evidence="1">
    <location>
        <begin position="26"/>
        <end position="125"/>
    </location>
</feature>
<evidence type="ECO:0000259" key="1">
    <source>
        <dbReference type="PROSITE" id="PS51831"/>
    </source>
</evidence>
<dbReference type="InterPro" id="IPR006674">
    <property type="entry name" value="HD_domain"/>
</dbReference>
<dbReference type="SMART" id="SM00471">
    <property type="entry name" value="HDc"/>
    <property type="match status" value="1"/>
</dbReference>
<dbReference type="EMBL" id="JBEPMO010000014">
    <property type="protein sequence ID" value="MET3732550.1"/>
    <property type="molecule type" value="Genomic_DNA"/>
</dbReference>
<dbReference type="PANTHER" id="PTHR33594:SF1">
    <property type="entry name" value="HD_PDEASE DOMAIN-CONTAINING PROTEIN"/>
    <property type="match status" value="1"/>
</dbReference>
<dbReference type="SUPFAM" id="SSF109604">
    <property type="entry name" value="HD-domain/PDEase-like"/>
    <property type="match status" value="1"/>
</dbReference>
<sequence>MNKELILKNTQAFILKQFAGEGTGHDYYHIERVVKLAKQIAEEENADVFLVELAAWLHDLGDYKLHDGVDRSIELISGFLLLEEVDSEIIQKVLEIVSQVSFSKGNKAESLEAKIVQDADRMDAIGAIGIARCFAYGGSKQREIYNPENPDETSIQHFYDKLLKLKDLLNTDSAKKLAEERHQFLENFLEQFYKEWNGN</sequence>
<keyword evidence="3" id="KW-1185">Reference proteome</keyword>
<dbReference type="Proteomes" id="UP001549146">
    <property type="component" value="Unassembled WGS sequence"/>
</dbReference>
<dbReference type="Gene3D" id="1.10.3210.50">
    <property type="match status" value="1"/>
</dbReference>
<gene>
    <name evidence="2" type="ORF">ABID46_002139</name>
</gene>
<evidence type="ECO:0000313" key="3">
    <source>
        <dbReference type="Proteomes" id="UP001549146"/>
    </source>
</evidence>
<dbReference type="Pfam" id="PF01966">
    <property type="entry name" value="HD"/>
    <property type="match status" value="1"/>
</dbReference>
<reference evidence="2 3" key="1">
    <citation type="submission" date="2024-06" db="EMBL/GenBank/DDBJ databases">
        <title>Genomic Encyclopedia of Type Strains, Phase IV (KMG-IV): sequencing the most valuable type-strain genomes for metagenomic binning, comparative biology and taxonomic classification.</title>
        <authorList>
            <person name="Goeker M."/>
        </authorList>
    </citation>
    <scope>NUCLEOTIDE SEQUENCE [LARGE SCALE GENOMIC DNA]</scope>
    <source>
        <strain evidence="2 3">DSM 29388</strain>
    </source>
</reference>
<dbReference type="CDD" id="cd00077">
    <property type="entry name" value="HDc"/>
    <property type="match status" value="1"/>
</dbReference>
<comment type="caution">
    <text evidence="2">The sequence shown here is derived from an EMBL/GenBank/DDBJ whole genome shotgun (WGS) entry which is preliminary data.</text>
</comment>
<dbReference type="PANTHER" id="PTHR33594">
    <property type="entry name" value="SUPERFAMILY HYDROLASE, PUTATIVE (AFU_ORTHOLOGUE AFUA_1G03035)-RELATED"/>
    <property type="match status" value="1"/>
</dbReference>